<keyword evidence="2" id="KW-1185">Reference proteome</keyword>
<proteinExistence type="predicted"/>
<accession>A0A411WGW9</accession>
<dbReference type="RefSeq" id="WP_130590454.1">
    <property type="nucleotide sequence ID" value="NZ_CP034752.1"/>
</dbReference>
<dbReference type="Proteomes" id="UP000293154">
    <property type="component" value="Chromosome"/>
</dbReference>
<dbReference type="AlphaFoldDB" id="A0A411WGW9"/>
<evidence type="ECO:0000313" key="1">
    <source>
        <dbReference type="EMBL" id="QBH95463.1"/>
    </source>
</evidence>
<protein>
    <submittedName>
        <fullName evidence="1">Phage tail protein</fullName>
    </submittedName>
</protein>
<gene>
    <name evidence="1" type="ORF">EKN56_03005</name>
</gene>
<sequence>MADEYVGAISLELDSREIEVTEVSVNIQTGRKLVKTMNKSGRAKGFARGVEEIEIDVTAVVPLDGEVDWKGIEGAKITTTPISGSGGKRTSYQDCFTTSVGRQYTVDNEARINLKMNALREVIE</sequence>
<dbReference type="OrthoDB" id="5455158at2"/>
<evidence type="ECO:0000313" key="2">
    <source>
        <dbReference type="Proteomes" id="UP000293154"/>
    </source>
</evidence>
<dbReference type="KEGG" id="prag:EKN56_03005"/>
<reference evidence="1 2" key="1">
    <citation type="submission" date="2019-03" db="EMBL/GenBank/DDBJ databases">
        <title>Pragia sp. nov. isolated from the gut tract of Carduelis flavirostris.</title>
        <authorList>
            <person name="Ge Y."/>
        </authorList>
    </citation>
    <scope>NUCLEOTIDE SEQUENCE [LARGE SCALE GENOMIC DNA]</scope>
    <source>
        <strain evidence="1 2">CF-458</strain>
    </source>
</reference>
<dbReference type="EMBL" id="CP034752">
    <property type="protein sequence ID" value="QBH95463.1"/>
    <property type="molecule type" value="Genomic_DNA"/>
</dbReference>
<name>A0A411WGW9_9GAMM</name>
<organism evidence="1 2">
    <name type="scientific">Limnobaculum zhutongyuii</name>
    <dbReference type="NCBI Taxonomy" id="2498113"/>
    <lineage>
        <taxon>Bacteria</taxon>
        <taxon>Pseudomonadati</taxon>
        <taxon>Pseudomonadota</taxon>
        <taxon>Gammaproteobacteria</taxon>
        <taxon>Enterobacterales</taxon>
        <taxon>Budviciaceae</taxon>
        <taxon>Limnobaculum</taxon>
    </lineage>
</organism>